<dbReference type="CDD" id="cd15457">
    <property type="entry name" value="NADAR"/>
    <property type="match status" value="1"/>
</dbReference>
<dbReference type="InterPro" id="IPR000008">
    <property type="entry name" value="C2_dom"/>
</dbReference>
<keyword evidence="2 6" id="KW-0378">Hydrolase</keyword>
<keyword evidence="5" id="KW-0807">Transducer</keyword>
<keyword evidence="10" id="KW-1185">Reference proteome</keyword>
<dbReference type="InterPro" id="IPR012816">
    <property type="entry name" value="NADAR"/>
</dbReference>
<dbReference type="CDD" id="cd00275">
    <property type="entry name" value="C2_PLC_like"/>
    <property type="match status" value="1"/>
</dbReference>
<comment type="caution">
    <text evidence="9">The sequence shown here is derived from an EMBL/GenBank/DDBJ whole genome shotgun (WGS) entry which is preliminary data.</text>
</comment>
<dbReference type="SUPFAM" id="SSF47473">
    <property type="entry name" value="EF-hand"/>
    <property type="match status" value="1"/>
</dbReference>
<name>A0A8H6T2D3_9AGAR</name>
<dbReference type="Proteomes" id="UP000636479">
    <property type="component" value="Unassembled WGS sequence"/>
</dbReference>
<dbReference type="InterPro" id="IPR037238">
    <property type="entry name" value="YbiA-like_sf"/>
</dbReference>
<dbReference type="InterPro" id="IPR000909">
    <property type="entry name" value="PLipase_C_PInositol-sp_X_dom"/>
</dbReference>
<reference evidence="9" key="1">
    <citation type="submission" date="2020-05" db="EMBL/GenBank/DDBJ databases">
        <title>Mycena genomes resolve the evolution of fungal bioluminescence.</title>
        <authorList>
            <person name="Tsai I.J."/>
        </authorList>
    </citation>
    <scope>NUCLEOTIDE SEQUENCE</scope>
    <source>
        <strain evidence="9">171206Taipei</strain>
    </source>
</reference>
<dbReference type="InterPro" id="IPR017946">
    <property type="entry name" value="PLC-like_Pdiesterase_TIM-brl"/>
</dbReference>
<dbReference type="SUPFAM" id="SSF51695">
    <property type="entry name" value="PLC-like phosphodiesterases"/>
    <property type="match status" value="1"/>
</dbReference>
<dbReference type="SMART" id="SM00149">
    <property type="entry name" value="PLCYc"/>
    <property type="match status" value="1"/>
</dbReference>
<dbReference type="InterPro" id="IPR035892">
    <property type="entry name" value="C2_domain_sf"/>
</dbReference>
<keyword evidence="3 6" id="KW-0442">Lipid degradation</keyword>
<gene>
    <name evidence="9" type="ORF">MIND_00331000</name>
</gene>
<dbReference type="Gene3D" id="1.10.357.40">
    <property type="entry name" value="YbiA-like"/>
    <property type="match status" value="1"/>
</dbReference>
<dbReference type="GO" id="GO:0016042">
    <property type="term" value="P:lipid catabolic process"/>
    <property type="evidence" value="ECO:0007669"/>
    <property type="project" value="UniProtKB-KW"/>
</dbReference>
<evidence type="ECO:0000313" key="9">
    <source>
        <dbReference type="EMBL" id="KAF7309600.1"/>
    </source>
</evidence>
<evidence type="ECO:0000256" key="2">
    <source>
        <dbReference type="ARBA" id="ARBA00022801"/>
    </source>
</evidence>
<dbReference type="GO" id="GO:0004435">
    <property type="term" value="F:phosphatidylinositol-4,5-bisphosphate phospholipase C activity"/>
    <property type="evidence" value="ECO:0007669"/>
    <property type="project" value="UniProtKB-EC"/>
</dbReference>
<dbReference type="PROSITE" id="PS50008">
    <property type="entry name" value="PIPLC_Y_DOMAIN"/>
    <property type="match status" value="1"/>
</dbReference>
<organism evidence="9 10">
    <name type="scientific">Mycena indigotica</name>
    <dbReference type="NCBI Taxonomy" id="2126181"/>
    <lineage>
        <taxon>Eukaryota</taxon>
        <taxon>Fungi</taxon>
        <taxon>Dikarya</taxon>
        <taxon>Basidiomycota</taxon>
        <taxon>Agaricomycotina</taxon>
        <taxon>Agaricomycetes</taxon>
        <taxon>Agaricomycetidae</taxon>
        <taxon>Agaricales</taxon>
        <taxon>Marasmiineae</taxon>
        <taxon>Mycenaceae</taxon>
        <taxon>Mycena</taxon>
    </lineage>
</organism>
<dbReference type="AlphaFoldDB" id="A0A8H6T2D3"/>
<dbReference type="GO" id="GO:0051209">
    <property type="term" value="P:release of sequestered calcium ion into cytosol"/>
    <property type="evidence" value="ECO:0007669"/>
    <property type="project" value="TreeGrafter"/>
</dbReference>
<dbReference type="PROSITE" id="PS50007">
    <property type="entry name" value="PIPLC_X_DOMAIN"/>
    <property type="match status" value="1"/>
</dbReference>
<dbReference type="InterPro" id="IPR011993">
    <property type="entry name" value="PH-like_dom_sf"/>
</dbReference>
<dbReference type="SMART" id="SM00148">
    <property type="entry name" value="PLCXc"/>
    <property type="match status" value="1"/>
</dbReference>
<comment type="catalytic activity">
    <reaction evidence="6">
        <text>a 1,2-diacyl-sn-glycero-3-phospho-(1D-myo-inositol-4,5-bisphosphate) + H2O = 1D-myo-inositol 1,4,5-trisphosphate + a 1,2-diacyl-sn-glycerol + H(+)</text>
        <dbReference type="Rhea" id="RHEA:33179"/>
        <dbReference type="ChEBI" id="CHEBI:15377"/>
        <dbReference type="ChEBI" id="CHEBI:15378"/>
        <dbReference type="ChEBI" id="CHEBI:17815"/>
        <dbReference type="ChEBI" id="CHEBI:58456"/>
        <dbReference type="ChEBI" id="CHEBI:203600"/>
        <dbReference type="EC" id="3.1.4.11"/>
    </reaction>
</comment>
<dbReference type="PANTHER" id="PTHR10336:SF36">
    <property type="entry name" value="1-PHOSPHATIDYLINOSITOL 4,5-BISPHOSPHATE PHOSPHODIESTERASE BETA-4"/>
    <property type="match status" value="1"/>
</dbReference>
<dbReference type="Pfam" id="PF08719">
    <property type="entry name" value="NADAR"/>
    <property type="match status" value="1"/>
</dbReference>
<dbReference type="InterPro" id="IPR001711">
    <property type="entry name" value="PLipase_C_Pinositol-sp_Y"/>
</dbReference>
<evidence type="ECO:0000256" key="3">
    <source>
        <dbReference type="ARBA" id="ARBA00022963"/>
    </source>
</evidence>
<accession>A0A8H6T2D3</accession>
<dbReference type="EC" id="3.1.4.11" evidence="1 6"/>
<dbReference type="Pfam" id="PF00388">
    <property type="entry name" value="PI-PLC-X"/>
    <property type="match status" value="1"/>
</dbReference>
<dbReference type="OrthoDB" id="269822at2759"/>
<dbReference type="InterPro" id="IPR001192">
    <property type="entry name" value="PI-PLC_fam"/>
</dbReference>
<dbReference type="Gene3D" id="3.20.20.190">
    <property type="entry name" value="Phosphatidylinositol (PI) phosphodiesterase"/>
    <property type="match status" value="1"/>
</dbReference>
<feature type="domain" description="PI-PLC Y-box" evidence="8">
    <location>
        <begin position="520"/>
        <end position="637"/>
    </location>
</feature>
<dbReference type="InterPro" id="IPR011992">
    <property type="entry name" value="EF-hand-dom_pair"/>
</dbReference>
<dbReference type="Gene3D" id="1.10.238.10">
    <property type="entry name" value="EF-hand"/>
    <property type="match status" value="1"/>
</dbReference>
<evidence type="ECO:0000313" key="10">
    <source>
        <dbReference type="Proteomes" id="UP000636479"/>
    </source>
</evidence>
<dbReference type="CDD" id="cd08558">
    <property type="entry name" value="PI-PLCc_eukaryota"/>
    <property type="match status" value="1"/>
</dbReference>
<evidence type="ECO:0000259" key="8">
    <source>
        <dbReference type="PROSITE" id="PS50008"/>
    </source>
</evidence>
<dbReference type="SUPFAM" id="SSF50729">
    <property type="entry name" value="PH domain-like"/>
    <property type="match status" value="1"/>
</dbReference>
<feature type="region of interest" description="Disordered" evidence="7">
    <location>
        <begin position="834"/>
        <end position="870"/>
    </location>
</feature>
<feature type="compositionally biased region" description="Low complexity" evidence="7">
    <location>
        <begin position="502"/>
        <end position="514"/>
    </location>
</feature>
<evidence type="ECO:0000256" key="5">
    <source>
        <dbReference type="ARBA" id="ARBA00023224"/>
    </source>
</evidence>
<proteinExistence type="predicted"/>
<dbReference type="RefSeq" id="XP_037223050.1">
    <property type="nucleotide sequence ID" value="XM_037360165.1"/>
</dbReference>
<dbReference type="SMART" id="SM00239">
    <property type="entry name" value="C2"/>
    <property type="match status" value="1"/>
</dbReference>
<dbReference type="GeneID" id="59342681"/>
<dbReference type="Pfam" id="PF00387">
    <property type="entry name" value="PI-PLC-Y"/>
    <property type="match status" value="1"/>
</dbReference>
<dbReference type="InterPro" id="IPR037755">
    <property type="entry name" value="Plc1_PH"/>
</dbReference>
<evidence type="ECO:0000256" key="7">
    <source>
        <dbReference type="SAM" id="MobiDB-lite"/>
    </source>
</evidence>
<dbReference type="PRINTS" id="PR00390">
    <property type="entry name" value="PHPHLIPASEC"/>
</dbReference>
<evidence type="ECO:0000256" key="1">
    <source>
        <dbReference type="ARBA" id="ARBA00012368"/>
    </source>
</evidence>
<dbReference type="Gene3D" id="2.30.29.30">
    <property type="entry name" value="Pleckstrin-homology domain (PH domain)/Phosphotyrosine-binding domain (PTB)"/>
    <property type="match status" value="1"/>
</dbReference>
<dbReference type="Gene3D" id="2.60.40.150">
    <property type="entry name" value="C2 domain"/>
    <property type="match status" value="1"/>
</dbReference>
<dbReference type="SUPFAM" id="SSF49562">
    <property type="entry name" value="C2 domain (Calcium/lipid-binding domain, CaLB)"/>
    <property type="match status" value="1"/>
</dbReference>
<keyword evidence="4 6" id="KW-0443">Lipid metabolism</keyword>
<protein>
    <recommendedName>
        <fullName evidence="1 6">Phosphoinositide phospholipase C</fullName>
        <ecNumber evidence="1 6">3.1.4.11</ecNumber>
    </recommendedName>
</protein>
<feature type="compositionally biased region" description="Basic residues" evidence="7">
    <location>
        <begin position="852"/>
        <end position="862"/>
    </location>
</feature>
<dbReference type="SUPFAM" id="SSF143990">
    <property type="entry name" value="YbiA-like"/>
    <property type="match status" value="1"/>
</dbReference>
<dbReference type="GO" id="GO:0048015">
    <property type="term" value="P:phosphatidylinositol-mediated signaling"/>
    <property type="evidence" value="ECO:0007669"/>
    <property type="project" value="TreeGrafter"/>
</dbReference>
<evidence type="ECO:0000256" key="4">
    <source>
        <dbReference type="ARBA" id="ARBA00023098"/>
    </source>
</evidence>
<dbReference type="EMBL" id="JACAZF010000003">
    <property type="protein sequence ID" value="KAF7309600.1"/>
    <property type="molecule type" value="Genomic_DNA"/>
</dbReference>
<feature type="region of interest" description="Disordered" evidence="7">
    <location>
        <begin position="495"/>
        <end position="514"/>
    </location>
</feature>
<evidence type="ECO:0000256" key="6">
    <source>
        <dbReference type="RuleBase" id="RU361133"/>
    </source>
</evidence>
<dbReference type="PANTHER" id="PTHR10336">
    <property type="entry name" value="PHOSPHOINOSITIDE-SPECIFIC PHOSPHOLIPASE C FAMILY PROTEIN"/>
    <property type="match status" value="1"/>
</dbReference>
<sequence>MTLPPTTIEPNSAPNTSGPIAELVPLLLQQGTQLIKVSESKQKKVLFRIDPETAEIRYESRKYGVVPVESIKEIRTGTDAQHYCEHLGFPTELDRWITIVYVVNSVYKTLHILAPTKDVFILFESTIRKLHSIRIGLMNNMGNSQMRQTIWERQYFKLAASKDAVSDSISFDELETLCIRLNAHVDLEQLLKKVVSDKSKCLNFQQFQQFVGLLRSRPDIEALHAKICGGLPFNLTVFEHFMKTTQQSGLDSEQLRTLFHKYAGSSSIQHDTASTTTAKAMSVEDLTSFLMSEDCSAIKPASNDMNFPLSDYWISTSHNTYLVGNQLIGTSTVEGYIRALLCACRSVELDIYDGPQGPVVYHGRTFTSRVAVSDICTAIANCEVHCGIEQQDALVDIMIKAFGASLVRVRDEEHAKITTLPSPEELKGRIMVKTKNLLLSQGLESIAAHKKAAKAAAAKAAHLEVESTDESSEEESDARLDIGEQISELKSKWRKFRGGGESSTASDSSSKPKAPMSLRLASLLVYTVGVKYRGVDKVDEYAPEQIFSLSERKAGKFIEGGNELENLIRHTQSHVVRIYPRGTRVNSTNYIPIPFWAAGCQLVALNIQTVDLGYRINQAMFMRCGPQGYVLKPPALRDTTFKLLQKRTQAFFDVTIISAQQLPLPRDSWGREIVGRSSLIDPFVEVILHIPSWSEKPFLPKDTSYRHTIPSDNNGSTAARKISFATEVVKDNGFNPVFDTKLSLPFDFIGGMKELIFVEFLVKQEMKPDAEPLASYIAPLASLEQGFRHLQLHDSQLCPHLFSTLFVNINMGLSPSKSRARAYPLVQPGYNVPQGQNPNLYLPAHLQPPKSTSKKKKKNKARKGSDQAELTAAYVRGWHAASKGMGPRGPTVEVETTAMASQAETTSSPVTPVAPRQAGVHDSANIADVLQQLPPPNPSAFGPPVTDDSQRHFAPLSNPLPTPPRDLYELSPYNALLNLPQTTALLTSNYAQLGSVPPPNIDRRDVGRRTLFSSFGRKKEEEVRFVPVFINAVNPAEMPTTTTTTTPAVTPALHTVPQQTAEAPPIRFSGNSYEFAGLLNYSPHRVVYGGREYPTAMHLHEAMKFLPDNLALAERIRHCPDVTQVYAVSQDLVDQFGEAAVRSDWADNYISLMYSAVLAKFQQHANLRDMLLKTKPSELIYADEQDTFWGEGTPAQPGQNQLGKLLERVRDSLGTEGGL</sequence>
<dbReference type="CDD" id="cd13360">
    <property type="entry name" value="PH_PLC_fungal"/>
    <property type="match status" value="1"/>
</dbReference>